<gene>
    <name evidence="1" type="ORF">EPIR_3636</name>
</gene>
<evidence type="ECO:0008006" key="3">
    <source>
        <dbReference type="Google" id="ProtNLM"/>
    </source>
</evidence>
<organism evidence="1 2">
    <name type="scientific">Erwinia piriflorinigrans CFBP 5888</name>
    <dbReference type="NCBI Taxonomy" id="1161919"/>
    <lineage>
        <taxon>Bacteria</taxon>
        <taxon>Pseudomonadati</taxon>
        <taxon>Pseudomonadota</taxon>
        <taxon>Gammaproteobacteria</taxon>
        <taxon>Enterobacterales</taxon>
        <taxon>Erwiniaceae</taxon>
        <taxon>Erwinia</taxon>
    </lineage>
</organism>
<comment type="caution">
    <text evidence="1">The sequence shown here is derived from an EMBL/GenBank/DDBJ whole genome shotgun (WGS) entry which is preliminary data.</text>
</comment>
<evidence type="ECO:0000313" key="1">
    <source>
        <dbReference type="EMBL" id="CCG88999.1"/>
    </source>
</evidence>
<name>V5ZDB2_9GAMM</name>
<dbReference type="Proteomes" id="UP000018217">
    <property type="component" value="Unassembled WGS sequence"/>
</dbReference>
<reference evidence="1 2" key="1">
    <citation type="journal article" date="2013" name="Syst. Appl. Microbiol.">
        <title>Phylogenetic position and virulence apparatus of the pear flower necrosis pathogen Erwinia piriflorinigrans CFBP 5888T as assessed by comparative genomics.</title>
        <authorList>
            <person name="Smits T.H."/>
            <person name="Rezzonico F."/>
            <person name="Lopez M.M."/>
            <person name="Blom J."/>
            <person name="Goesmann A."/>
            <person name="Frey J.E."/>
            <person name="Duffy B."/>
        </authorList>
    </citation>
    <scope>NUCLEOTIDE SEQUENCE [LARGE SCALE GENOMIC DNA]</scope>
    <source>
        <strain evidence="2">CFBP5888</strain>
    </source>
</reference>
<protein>
    <recommendedName>
        <fullName evidence="3">Flagellar brake protein YcgR</fullName>
    </recommendedName>
</protein>
<keyword evidence="2" id="KW-1185">Reference proteome</keyword>
<dbReference type="Gene3D" id="2.40.10.220">
    <property type="entry name" value="predicted glycosyltransferase like domains"/>
    <property type="match status" value="1"/>
</dbReference>
<proteinExistence type="predicted"/>
<dbReference type="OrthoDB" id="6586024at2"/>
<dbReference type="STRING" id="1161919.EPIR_3636"/>
<dbReference type="EMBL" id="CAHS01000022">
    <property type="protein sequence ID" value="CCG88999.1"/>
    <property type="molecule type" value="Genomic_DNA"/>
</dbReference>
<accession>V5ZDB2</accession>
<evidence type="ECO:0000313" key="2">
    <source>
        <dbReference type="Proteomes" id="UP000018217"/>
    </source>
</evidence>
<dbReference type="RefSeq" id="WP_023656727.1">
    <property type="nucleotide sequence ID" value="NZ_CAHS01000022.1"/>
</dbReference>
<dbReference type="AlphaFoldDB" id="V5ZDB2"/>
<sequence length="236" mass="27283">MPTLSYRGTTKTDRYEILALLREAMKTSGSVEFTLQERTLSCQFLHIDLQSFSIAFTEELRDITTPLEFVIKGSNERIGFTTARLTEQNVPGGLAFHFPAEITLAQRRNEIRITIAERHRFFCEGRFRDGFSHRLRVKDLSRNGIGLVYDRPLPELTRSGMLLKNMLLILGDLGQFSVDLDLLSIKEITSLDEADRECTHHIFSCQFHKPSADFSRKMEEIVMDIVLEDKRIKRLR</sequence>